<keyword evidence="10" id="KW-0547">Nucleotide-binding</keyword>
<evidence type="ECO:0000313" key="23">
    <source>
        <dbReference type="Proteomes" id="UP000663929"/>
    </source>
</evidence>
<evidence type="ECO:0000256" key="6">
    <source>
        <dbReference type="ARBA" id="ARBA00013025"/>
    </source>
</evidence>
<dbReference type="NCBIfam" id="TIGR01499">
    <property type="entry name" value="folC"/>
    <property type="match status" value="1"/>
</dbReference>
<comment type="function">
    <text evidence="1">Functions in two distinct reactions of the de novo folate biosynthetic pathway. Catalyzes the addition of a glutamate residue to dihydropteroate (7,8-dihydropteroate or H2Pte) to form dihydrofolate (7,8-dihydrofolate monoglutamate or H2Pte-Glu). Also catalyzes successive additions of L-glutamate to tetrahydrofolate or 10-formyltetrahydrofolate or 5,10-methylenetetrahydrofolate, leading to folylpolyglutamate derivatives.</text>
</comment>
<keyword evidence="12" id="KW-0460">Magnesium</keyword>
<comment type="catalytic activity">
    <reaction evidence="19">
        <text>(6R)-5,10-methylenetetrahydrofolyl-(gamma-L-Glu)(n) + L-glutamate + ATP = (6R)-5,10-methylenetetrahydrofolyl-(gamma-L-Glu)(n+1) + ADP + phosphate + H(+)</text>
        <dbReference type="Rhea" id="RHEA:51912"/>
        <dbReference type="Rhea" id="RHEA-COMP:13257"/>
        <dbReference type="Rhea" id="RHEA-COMP:13258"/>
        <dbReference type="ChEBI" id="CHEBI:15378"/>
        <dbReference type="ChEBI" id="CHEBI:29985"/>
        <dbReference type="ChEBI" id="CHEBI:30616"/>
        <dbReference type="ChEBI" id="CHEBI:43474"/>
        <dbReference type="ChEBI" id="CHEBI:136572"/>
        <dbReference type="ChEBI" id="CHEBI:456216"/>
        <dbReference type="EC" id="6.3.2.17"/>
    </reaction>
</comment>
<comment type="catalytic activity">
    <reaction evidence="17">
        <text>(6S)-5,6,7,8-tetrahydrofolyl-(gamma-L-Glu)(n) + L-glutamate + ATP = (6S)-5,6,7,8-tetrahydrofolyl-(gamma-L-Glu)(n+1) + ADP + phosphate + H(+)</text>
        <dbReference type="Rhea" id="RHEA:10580"/>
        <dbReference type="Rhea" id="RHEA-COMP:14738"/>
        <dbReference type="Rhea" id="RHEA-COMP:14740"/>
        <dbReference type="ChEBI" id="CHEBI:15378"/>
        <dbReference type="ChEBI" id="CHEBI:29985"/>
        <dbReference type="ChEBI" id="CHEBI:30616"/>
        <dbReference type="ChEBI" id="CHEBI:43474"/>
        <dbReference type="ChEBI" id="CHEBI:141005"/>
        <dbReference type="ChEBI" id="CHEBI:456216"/>
        <dbReference type="EC" id="6.3.2.17"/>
    </reaction>
</comment>
<dbReference type="InterPro" id="IPR004101">
    <property type="entry name" value="Mur_ligase_C"/>
</dbReference>
<keyword evidence="11" id="KW-0067">ATP-binding</keyword>
<evidence type="ECO:0000256" key="12">
    <source>
        <dbReference type="ARBA" id="ARBA00022842"/>
    </source>
</evidence>
<name>A0A8A4TS53_SULCO</name>
<dbReference type="GO" id="GO:0005737">
    <property type="term" value="C:cytoplasm"/>
    <property type="evidence" value="ECO:0007669"/>
    <property type="project" value="TreeGrafter"/>
</dbReference>
<comment type="catalytic activity">
    <reaction evidence="18">
        <text>10-formyltetrahydrofolyl-(gamma-L-Glu)(n) + L-glutamate + ATP = 10-formyltetrahydrofolyl-(gamma-L-Glu)(n+1) + ADP + phosphate + H(+)</text>
        <dbReference type="Rhea" id="RHEA:51904"/>
        <dbReference type="Rhea" id="RHEA-COMP:13088"/>
        <dbReference type="Rhea" id="RHEA-COMP:14300"/>
        <dbReference type="ChEBI" id="CHEBI:15378"/>
        <dbReference type="ChEBI" id="CHEBI:29985"/>
        <dbReference type="ChEBI" id="CHEBI:30616"/>
        <dbReference type="ChEBI" id="CHEBI:43474"/>
        <dbReference type="ChEBI" id="CHEBI:134413"/>
        <dbReference type="ChEBI" id="CHEBI:456216"/>
        <dbReference type="EC" id="6.3.2.17"/>
    </reaction>
</comment>
<evidence type="ECO:0000259" key="21">
    <source>
        <dbReference type="Pfam" id="PF02875"/>
    </source>
</evidence>
<comment type="catalytic activity">
    <reaction evidence="20">
        <text>7,8-dihydropteroate + L-glutamate + ATP = 7,8-dihydrofolate + ADP + phosphate + H(+)</text>
        <dbReference type="Rhea" id="RHEA:23584"/>
        <dbReference type="ChEBI" id="CHEBI:15378"/>
        <dbReference type="ChEBI" id="CHEBI:17839"/>
        <dbReference type="ChEBI" id="CHEBI:29985"/>
        <dbReference type="ChEBI" id="CHEBI:30616"/>
        <dbReference type="ChEBI" id="CHEBI:43474"/>
        <dbReference type="ChEBI" id="CHEBI:57451"/>
        <dbReference type="ChEBI" id="CHEBI:456216"/>
        <dbReference type="EC" id="6.3.2.12"/>
    </reaction>
</comment>
<evidence type="ECO:0000256" key="20">
    <source>
        <dbReference type="ARBA" id="ARBA00049161"/>
    </source>
</evidence>
<gene>
    <name evidence="22" type="ORF">J3U87_05420</name>
</gene>
<evidence type="ECO:0000256" key="9">
    <source>
        <dbReference type="ARBA" id="ARBA00022723"/>
    </source>
</evidence>
<evidence type="ECO:0000256" key="17">
    <source>
        <dbReference type="ARBA" id="ARBA00047493"/>
    </source>
</evidence>
<evidence type="ECO:0000256" key="14">
    <source>
        <dbReference type="ARBA" id="ARBA00030048"/>
    </source>
</evidence>
<dbReference type="EMBL" id="CP071793">
    <property type="protein sequence ID" value="QTD51892.1"/>
    <property type="molecule type" value="Genomic_DNA"/>
</dbReference>
<dbReference type="KEGG" id="scor:J3U87_05420"/>
<dbReference type="EC" id="6.3.2.17" evidence="6"/>
<dbReference type="GO" id="GO:0046656">
    <property type="term" value="P:folic acid biosynthetic process"/>
    <property type="evidence" value="ECO:0007669"/>
    <property type="project" value="UniProtKB-KW"/>
</dbReference>
<dbReference type="GO" id="GO:0008841">
    <property type="term" value="F:dihydrofolate synthase activity"/>
    <property type="evidence" value="ECO:0007669"/>
    <property type="project" value="UniProtKB-EC"/>
</dbReference>
<dbReference type="Pfam" id="PF02875">
    <property type="entry name" value="Mur_ligase_C"/>
    <property type="match status" value="1"/>
</dbReference>
<organism evidence="22 23">
    <name type="scientific">Sulfidibacter corallicola</name>
    <dbReference type="NCBI Taxonomy" id="2818388"/>
    <lineage>
        <taxon>Bacteria</taxon>
        <taxon>Pseudomonadati</taxon>
        <taxon>Acidobacteriota</taxon>
        <taxon>Holophagae</taxon>
        <taxon>Acanthopleuribacterales</taxon>
        <taxon>Acanthopleuribacteraceae</taxon>
        <taxon>Sulfidibacter</taxon>
    </lineage>
</organism>
<evidence type="ECO:0000256" key="19">
    <source>
        <dbReference type="ARBA" id="ARBA00049035"/>
    </source>
</evidence>
<dbReference type="AlphaFoldDB" id="A0A8A4TS53"/>
<dbReference type="SUPFAM" id="SSF53623">
    <property type="entry name" value="MurD-like peptide ligases, catalytic domain"/>
    <property type="match status" value="1"/>
</dbReference>
<evidence type="ECO:0000313" key="22">
    <source>
        <dbReference type="EMBL" id="QTD51892.1"/>
    </source>
</evidence>
<dbReference type="PANTHER" id="PTHR11136">
    <property type="entry name" value="FOLYLPOLYGLUTAMATE SYNTHASE-RELATED"/>
    <property type="match status" value="1"/>
</dbReference>
<evidence type="ECO:0000256" key="10">
    <source>
        <dbReference type="ARBA" id="ARBA00022741"/>
    </source>
</evidence>
<dbReference type="Gene3D" id="3.40.1190.10">
    <property type="entry name" value="Mur-like, catalytic domain"/>
    <property type="match status" value="1"/>
</dbReference>
<comment type="pathway">
    <text evidence="2">Cofactor biosynthesis; tetrahydrofolate biosynthesis; 7,8-dihydrofolate from 2-amino-4-hydroxy-6-hydroxymethyl-7,8-dihydropteridine diphosphate and 4-aminobenzoate: step 2/2.</text>
</comment>
<dbReference type="EC" id="6.3.2.12" evidence="5"/>
<dbReference type="InterPro" id="IPR001645">
    <property type="entry name" value="Folylpolyglutamate_synth"/>
</dbReference>
<dbReference type="GO" id="GO:0005524">
    <property type="term" value="F:ATP binding"/>
    <property type="evidence" value="ECO:0007669"/>
    <property type="project" value="UniProtKB-KW"/>
</dbReference>
<feature type="domain" description="Mur ligase C-terminal" evidence="21">
    <location>
        <begin position="303"/>
        <end position="411"/>
    </location>
</feature>
<evidence type="ECO:0000256" key="13">
    <source>
        <dbReference type="ARBA" id="ARBA00022909"/>
    </source>
</evidence>
<dbReference type="Gene3D" id="3.90.190.20">
    <property type="entry name" value="Mur ligase, C-terminal domain"/>
    <property type="match status" value="1"/>
</dbReference>
<evidence type="ECO:0000256" key="15">
    <source>
        <dbReference type="ARBA" id="ARBA00030592"/>
    </source>
</evidence>
<dbReference type="InterPro" id="IPR036565">
    <property type="entry name" value="Mur-like_cat_sf"/>
</dbReference>
<evidence type="ECO:0000256" key="1">
    <source>
        <dbReference type="ARBA" id="ARBA00002714"/>
    </source>
</evidence>
<dbReference type="SUPFAM" id="SSF53244">
    <property type="entry name" value="MurD-like peptide ligases, peptide-binding domain"/>
    <property type="match status" value="1"/>
</dbReference>
<evidence type="ECO:0000256" key="8">
    <source>
        <dbReference type="ARBA" id="ARBA00022598"/>
    </source>
</evidence>
<dbReference type="RefSeq" id="WP_237382009.1">
    <property type="nucleotide sequence ID" value="NZ_CP071793.1"/>
</dbReference>
<evidence type="ECO:0000256" key="5">
    <source>
        <dbReference type="ARBA" id="ARBA00013023"/>
    </source>
</evidence>
<evidence type="ECO:0000256" key="18">
    <source>
        <dbReference type="ARBA" id="ARBA00047808"/>
    </source>
</evidence>
<evidence type="ECO:0000256" key="2">
    <source>
        <dbReference type="ARBA" id="ARBA00004799"/>
    </source>
</evidence>
<reference evidence="22" key="1">
    <citation type="submission" date="2021-03" db="EMBL/GenBank/DDBJ databases">
        <title>Acanthopleuribacteraceae sp. M133.</title>
        <authorList>
            <person name="Wang G."/>
        </authorList>
    </citation>
    <scope>NUCLEOTIDE SEQUENCE</scope>
    <source>
        <strain evidence="22">M133</strain>
    </source>
</reference>
<comment type="pathway">
    <text evidence="3">Cofactor biosynthesis; tetrahydrofolylpolyglutamate biosynthesis.</text>
</comment>
<accession>A0A8A4TS53</accession>
<keyword evidence="8" id="KW-0436">Ligase</keyword>
<dbReference type="PANTHER" id="PTHR11136:SF0">
    <property type="entry name" value="DIHYDROFOLATE SYNTHETASE-RELATED"/>
    <property type="match status" value="1"/>
</dbReference>
<comment type="similarity">
    <text evidence="4">Belongs to the folylpolyglutamate synthase family.</text>
</comment>
<protein>
    <recommendedName>
        <fullName evidence="7">Dihydrofolate synthase/folylpolyglutamate synthase</fullName>
        <ecNumber evidence="5">6.3.2.12</ecNumber>
        <ecNumber evidence="6">6.3.2.17</ecNumber>
    </recommendedName>
    <alternativeName>
        <fullName evidence="16">Folylpoly-gamma-glutamate synthetase-dihydrofolate synthetase</fullName>
    </alternativeName>
    <alternativeName>
        <fullName evidence="14">Folylpolyglutamate synthetase</fullName>
    </alternativeName>
    <alternativeName>
        <fullName evidence="15">Tetrahydrofolylpolyglutamate synthase</fullName>
    </alternativeName>
</protein>
<evidence type="ECO:0000256" key="16">
    <source>
        <dbReference type="ARBA" id="ARBA00032510"/>
    </source>
</evidence>
<evidence type="ECO:0000256" key="11">
    <source>
        <dbReference type="ARBA" id="ARBA00022840"/>
    </source>
</evidence>
<dbReference type="GO" id="GO:0004326">
    <property type="term" value="F:tetrahydrofolylpolyglutamate synthase activity"/>
    <property type="evidence" value="ECO:0007669"/>
    <property type="project" value="UniProtKB-EC"/>
</dbReference>
<sequence length="442" mass="49349">MSSRRDDASPTFPFDPERFDPAYLVTLDELYHSGWAARKKRRIAFMREAVAHFWPKGHPTRLIHITGTNGKGSVAHYLCGGLRFAGGTGSWTGPHVFDYAERFHLDGEKVGHDEIVTVYRKIIEPYQQAFMARHPGESLTFAEQGILLALHLFQRHAVVWGVMEVGAGGRYTPLMALDVHACVLTNVAEDHPKTLGEHGWQRALEKAGIARHGRPFFTAAEGVNRPFVEKTAQAEGAEVIGVADGDPDAIQAVLPRREPGFKLRNLALACKVIRHFYPGLSLEVLTENMVHHLPARFWRLAPNVVADVAHNADKIAKLAEQLRLAYPSESLRLIVGLTRNRDARAVFRPLLRIADHVVVTSASYVGQSPRDIAEALRPEHDRIEVVDDPAEAYRRERTRLADGEVLVLTGSAYMIDQALNENPFLRHVNASFGWRNAPSDMN</sequence>
<evidence type="ECO:0000256" key="4">
    <source>
        <dbReference type="ARBA" id="ARBA00008276"/>
    </source>
</evidence>
<keyword evidence="23" id="KW-1185">Reference proteome</keyword>
<evidence type="ECO:0000256" key="3">
    <source>
        <dbReference type="ARBA" id="ARBA00005150"/>
    </source>
</evidence>
<keyword evidence="9" id="KW-0479">Metal-binding</keyword>
<proteinExistence type="inferred from homology"/>
<dbReference type="InterPro" id="IPR036615">
    <property type="entry name" value="Mur_ligase_C_dom_sf"/>
</dbReference>
<evidence type="ECO:0000256" key="7">
    <source>
        <dbReference type="ARBA" id="ARBA00019357"/>
    </source>
</evidence>
<dbReference type="GO" id="GO:0046872">
    <property type="term" value="F:metal ion binding"/>
    <property type="evidence" value="ECO:0007669"/>
    <property type="project" value="UniProtKB-KW"/>
</dbReference>
<dbReference type="Proteomes" id="UP000663929">
    <property type="component" value="Chromosome"/>
</dbReference>
<keyword evidence="13" id="KW-0289">Folate biosynthesis</keyword>